<name>A0A383DV25_9ZZZZ</name>
<evidence type="ECO:0000313" key="1">
    <source>
        <dbReference type="EMBL" id="SVE48159.1"/>
    </source>
</evidence>
<dbReference type="EMBL" id="UINC01220304">
    <property type="protein sequence ID" value="SVE48159.1"/>
    <property type="molecule type" value="Genomic_DNA"/>
</dbReference>
<accession>A0A383DV25</accession>
<sequence>MNPKTLDQLYFNLSKSLPDARSELVYRNH</sequence>
<protein>
    <submittedName>
        <fullName evidence="1">Uncharacterized protein</fullName>
    </submittedName>
</protein>
<organism evidence="1">
    <name type="scientific">marine metagenome</name>
    <dbReference type="NCBI Taxonomy" id="408172"/>
    <lineage>
        <taxon>unclassified sequences</taxon>
        <taxon>metagenomes</taxon>
        <taxon>ecological metagenomes</taxon>
    </lineage>
</organism>
<dbReference type="AlphaFoldDB" id="A0A383DV25"/>
<feature type="non-terminal residue" evidence="1">
    <location>
        <position position="29"/>
    </location>
</feature>
<proteinExistence type="predicted"/>
<gene>
    <name evidence="1" type="ORF">METZ01_LOCUS501013</name>
</gene>
<reference evidence="1" key="1">
    <citation type="submission" date="2018-05" db="EMBL/GenBank/DDBJ databases">
        <authorList>
            <person name="Lanie J.A."/>
            <person name="Ng W.-L."/>
            <person name="Kazmierczak K.M."/>
            <person name="Andrzejewski T.M."/>
            <person name="Davidsen T.M."/>
            <person name="Wayne K.J."/>
            <person name="Tettelin H."/>
            <person name="Glass J.I."/>
            <person name="Rusch D."/>
            <person name="Podicherti R."/>
            <person name="Tsui H.-C.T."/>
            <person name="Winkler M.E."/>
        </authorList>
    </citation>
    <scope>NUCLEOTIDE SEQUENCE</scope>
</reference>